<keyword evidence="1" id="KW-0812">Transmembrane</keyword>
<proteinExistence type="predicted"/>
<feature type="domain" description="TadE-like" evidence="2">
    <location>
        <begin position="17"/>
        <end position="59"/>
    </location>
</feature>
<comment type="caution">
    <text evidence="3">The sequence shown here is derived from an EMBL/GenBank/DDBJ whole genome shotgun (WGS) entry which is preliminary data.</text>
</comment>
<dbReference type="STRING" id="1122124.GCA_000423165_00806"/>
<dbReference type="AlphaFoldDB" id="A0A432Z8T6"/>
<organism evidence="3 4">
    <name type="scientific">Pseudidiomarina sediminum</name>
    <dbReference type="NCBI Taxonomy" id="431675"/>
    <lineage>
        <taxon>Bacteria</taxon>
        <taxon>Pseudomonadati</taxon>
        <taxon>Pseudomonadota</taxon>
        <taxon>Gammaproteobacteria</taxon>
        <taxon>Alteromonadales</taxon>
        <taxon>Idiomarinaceae</taxon>
        <taxon>Pseudidiomarina</taxon>
    </lineage>
</organism>
<evidence type="ECO:0000313" key="4">
    <source>
        <dbReference type="Proteomes" id="UP000287022"/>
    </source>
</evidence>
<sequence length="232" mass="26209">MATVSSARWVPMKWQRGQALVESAVVMPVLILMVLLAVQLIWLVFAQSTFRGAVSYALRAGALHHGDERIMARTLVVGMASLQPVTLASLTPEREELWQAQLQSSLQQWLHFQWAGKLTTLAPTEQVLAAQAETRYDLELAQWVHELAVDHPALRFNATTQQQRPQLAIEVWWCLPLEVPLAAQVLVALRSWLQSPAQRFCKLREEVVGRPLWALEQRLEGPLLSGYRHGLN</sequence>
<keyword evidence="4" id="KW-1185">Reference proteome</keyword>
<dbReference type="Pfam" id="PF07811">
    <property type="entry name" value="TadE"/>
    <property type="match status" value="1"/>
</dbReference>
<gene>
    <name evidence="3" type="ORF">CWI80_02965</name>
</gene>
<accession>A0A432Z8T6</accession>
<feature type="transmembrane region" description="Helical" evidence="1">
    <location>
        <begin position="20"/>
        <end position="45"/>
    </location>
</feature>
<dbReference type="InterPro" id="IPR012495">
    <property type="entry name" value="TadE-like_dom"/>
</dbReference>
<keyword evidence="1" id="KW-0472">Membrane</keyword>
<dbReference type="Proteomes" id="UP000287022">
    <property type="component" value="Unassembled WGS sequence"/>
</dbReference>
<protein>
    <submittedName>
        <fullName evidence="3">Pilus assembly protein</fullName>
    </submittedName>
</protein>
<dbReference type="EMBL" id="PIQE01000001">
    <property type="protein sequence ID" value="RUO74319.1"/>
    <property type="molecule type" value="Genomic_DNA"/>
</dbReference>
<evidence type="ECO:0000256" key="1">
    <source>
        <dbReference type="SAM" id="Phobius"/>
    </source>
</evidence>
<reference evidence="4" key="1">
    <citation type="journal article" date="2018" name="Front. Microbiol.">
        <title>Genome-Based Analysis Reveals the Taxonomy and Diversity of the Family Idiomarinaceae.</title>
        <authorList>
            <person name="Liu Y."/>
            <person name="Lai Q."/>
            <person name="Shao Z."/>
        </authorList>
    </citation>
    <scope>NUCLEOTIDE SEQUENCE [LARGE SCALE GENOMIC DNA]</scope>
    <source>
        <strain evidence="4">c121</strain>
    </source>
</reference>
<keyword evidence="1" id="KW-1133">Transmembrane helix</keyword>
<evidence type="ECO:0000313" key="3">
    <source>
        <dbReference type="EMBL" id="RUO74319.1"/>
    </source>
</evidence>
<evidence type="ECO:0000259" key="2">
    <source>
        <dbReference type="Pfam" id="PF07811"/>
    </source>
</evidence>
<name>A0A432Z8T6_9GAMM</name>